<evidence type="ECO:0000259" key="4">
    <source>
        <dbReference type="Pfam" id="PF16113"/>
    </source>
</evidence>
<dbReference type="OMA" id="EIIHDHF"/>
<evidence type="ECO:0000256" key="2">
    <source>
        <dbReference type="ARBA" id="ARBA00023098"/>
    </source>
</evidence>
<dbReference type="Pfam" id="PF16113">
    <property type="entry name" value="ECH_2"/>
    <property type="match status" value="1"/>
</dbReference>
<dbReference type="InterPro" id="IPR052377">
    <property type="entry name" value="Mitochondrial_ECH-domain"/>
</dbReference>
<organism evidence="5 6">
    <name type="scientific">Plasmodium falciparum (isolate HB3)</name>
    <dbReference type="NCBI Taxonomy" id="137071"/>
    <lineage>
        <taxon>Eukaryota</taxon>
        <taxon>Sar</taxon>
        <taxon>Alveolata</taxon>
        <taxon>Apicomplexa</taxon>
        <taxon>Aconoidasida</taxon>
        <taxon>Haemosporida</taxon>
        <taxon>Plasmodiidae</taxon>
        <taxon>Plasmodium</taxon>
        <taxon>Plasmodium (Laverania)</taxon>
    </lineage>
</organism>
<dbReference type="PANTHER" id="PTHR43602:SF1">
    <property type="entry name" value="ENOYL-COA HYDRATASE DOMAIN-CONTAINING PROTEIN 3, MITOCHONDRIAL"/>
    <property type="match status" value="1"/>
</dbReference>
<sequence length="558" mass="66216">MLFKLKYLRKHNKIYDMIQLSKCKNGYVIKRSVRTSIFKDDDIYLNPQDIHNESLPKINYLNSGKLDEYVYNRNNIGMDTIIINSKYMNIKMINKLYKKLCDSEVNYTKRFIFLTSLYNNIFNYSYNLYDLLKILELYQKSKDIHYLNLFKKILQNTNDLAYLIFSYKKPIISYCNGKIKGSAGFLSFLANNSASFNHSSYTYNNLNYSFLPYGGISFILANLRANLGFYFALTGQVIQSSDLVWCGLTKRWISDESLELMEISSESQLEVSEQDAHILLEEHFLKIPEKYTLKNYEQVIHEHFKHNNLLTILKCLDQSRNSSDQNIKKWADETYQKIITLPPLATHLTFEILNILRNYKMELLKKAQVNKRLWNEMIKNSYKVPTTKEQISMNELKYTIDKELFIKSLNIETNTLLNFISCPDILNGITSYLVKDTNHAFSSTYLNNNIFQIKKDIIYYFLFYKNSYEYNIYDRPDISYSSLSVLEKYNQHYNAEGNTSHDKLFFSKQVNKTNPTKYKNIFIYVCMCMCVHIRIVFFYPFYFIFIFIFLLVSIYFSL</sequence>
<dbReference type="KEGG" id="pfh:PFHG_02619"/>
<dbReference type="GO" id="GO:0016836">
    <property type="term" value="F:hydro-lyase activity"/>
    <property type="evidence" value="ECO:0007669"/>
    <property type="project" value="TreeGrafter"/>
</dbReference>
<dbReference type="EMBL" id="CH671977">
    <property type="protein sequence ID" value="KOB60836.1"/>
    <property type="molecule type" value="Genomic_DNA"/>
</dbReference>
<feature type="domain" description="Enoyl-CoA hydratase/isomerase" evidence="4">
    <location>
        <begin position="88"/>
        <end position="360"/>
    </location>
</feature>
<dbReference type="InterPro" id="IPR029045">
    <property type="entry name" value="ClpP/crotonase-like_dom_sf"/>
</dbReference>
<feature type="transmembrane region" description="Helical" evidence="3">
    <location>
        <begin position="536"/>
        <end position="556"/>
    </location>
</feature>
<evidence type="ECO:0000256" key="1">
    <source>
        <dbReference type="ARBA" id="ARBA00022832"/>
    </source>
</evidence>
<evidence type="ECO:0000256" key="3">
    <source>
        <dbReference type="SAM" id="Phobius"/>
    </source>
</evidence>
<keyword evidence="3" id="KW-1133">Transmembrane helix</keyword>
<reference evidence="5 6" key="1">
    <citation type="submission" date="2006-03" db="EMBL/GenBank/DDBJ databases">
        <title>Annotation of Plasmodium falciparum HB3.</title>
        <authorList>
            <consortium name="The Broad Institute Genome Sequencing Platform"/>
            <person name="Volkman S.K."/>
            <person name="Neafsey D.E."/>
            <person name="Dash A.P."/>
            <person name="Chitnis C.E."/>
            <person name="Hartl D.L."/>
            <person name="Young S.K."/>
            <person name="Zeng Q."/>
            <person name="Koehrsen M."/>
            <person name="Alvarado L."/>
            <person name="Berlin A."/>
            <person name="Borenstein D."/>
            <person name="Chapman S.B."/>
            <person name="Chen Z."/>
            <person name="Engels R."/>
            <person name="Freedman E."/>
            <person name="Gellesch M."/>
            <person name="Goldberg J."/>
            <person name="Griggs A."/>
            <person name="Gujja S."/>
            <person name="Heilman E.R."/>
            <person name="Heiman D.I."/>
            <person name="Howarth C."/>
            <person name="Jen D."/>
            <person name="Larson L."/>
            <person name="Mehta T."/>
            <person name="Neiman D."/>
            <person name="Park D."/>
            <person name="Pearson M."/>
            <person name="Roberts A."/>
            <person name="Saif S."/>
            <person name="Shea T."/>
            <person name="Shenoy N."/>
            <person name="Sisk P."/>
            <person name="Stolte C."/>
            <person name="Sykes S."/>
            <person name="Walk T."/>
            <person name="White J."/>
            <person name="Yandava C."/>
            <person name="Haas B."/>
            <person name="Henn M.R."/>
            <person name="Nusbaum C."/>
            <person name="Birren B."/>
        </authorList>
    </citation>
    <scope>NUCLEOTIDE SEQUENCE [LARGE SCALE GENOMIC DNA]</scope>
    <source>
        <strain evidence="5">HB3</strain>
    </source>
</reference>
<dbReference type="GO" id="GO:0005739">
    <property type="term" value="C:mitochondrion"/>
    <property type="evidence" value="ECO:0007669"/>
    <property type="project" value="TreeGrafter"/>
</dbReference>
<evidence type="ECO:0000313" key="5">
    <source>
        <dbReference type="EMBL" id="KOB60836.1"/>
    </source>
</evidence>
<keyword evidence="1" id="KW-0276">Fatty acid metabolism</keyword>
<dbReference type="Gene3D" id="3.90.226.10">
    <property type="entry name" value="2-enoyl-CoA Hydratase, Chain A, domain 1"/>
    <property type="match status" value="1"/>
</dbReference>
<proteinExistence type="predicted"/>
<accession>A0A0L7KCM5</accession>
<dbReference type="InterPro" id="IPR045004">
    <property type="entry name" value="ECH_dom"/>
</dbReference>
<dbReference type="Proteomes" id="UP000054289">
    <property type="component" value="Unassembled WGS sequence"/>
</dbReference>
<keyword evidence="2" id="KW-0443">Lipid metabolism</keyword>
<reference evidence="6" key="2">
    <citation type="submission" date="2006-03" db="EMBL/GenBank/DDBJ databases">
        <title>The genome sequence of the Plasmodium falciparum HB3.</title>
        <authorList>
            <consortium name="The Broad Institute Genome Sequencing Platform"/>
            <person name="Birren B."/>
            <person name="Lander E."/>
            <person name="Galagan J."/>
            <person name="Nusbaum C."/>
            <person name="Devon K."/>
            <person name="Henn M."/>
            <person name="Jaffe D."/>
            <person name="Butler J."/>
            <person name="Alvarez P."/>
            <person name="Gnerre S."/>
            <person name="Grabherr M."/>
            <person name="Kleber M."/>
            <person name="Mauceli E."/>
            <person name="Brockman W."/>
            <person name="MacCallum I.A."/>
            <person name="Rounsley S."/>
            <person name="Young S."/>
            <person name="LaButti K."/>
            <person name="Pushparaj V."/>
            <person name="DeCaprio D."/>
            <person name="Crawford M."/>
            <person name="Koehrsen M."/>
            <person name="Engels R."/>
            <person name="Montgomery P."/>
            <person name="Pearson M."/>
            <person name="Howarth C."/>
            <person name="Larson L."/>
            <person name="Luoma S."/>
            <person name="White J."/>
            <person name="Kodira C."/>
            <person name="Zeng Q."/>
            <person name="Oleary S."/>
            <person name="Yandava C."/>
            <person name="Alvarado L."/>
            <person name="Wirth D."/>
            <person name="Volkman S."/>
            <person name="Hartl D."/>
        </authorList>
    </citation>
    <scope>NUCLEOTIDE SEQUENCE [LARGE SCALE GENOMIC DNA]</scope>
</reference>
<gene>
    <name evidence="5" type="ORF">PFHG_02619</name>
</gene>
<dbReference type="AlphaFoldDB" id="A0A0L7KCM5"/>
<keyword evidence="3" id="KW-0472">Membrane</keyword>
<protein>
    <recommendedName>
        <fullName evidence="4">Enoyl-CoA hydratase/isomerase domain-containing protein</fullName>
    </recommendedName>
</protein>
<dbReference type="SUPFAM" id="SSF52096">
    <property type="entry name" value="ClpP/crotonase"/>
    <property type="match status" value="1"/>
</dbReference>
<name>A0A0L7KCM5_PLAFX</name>
<evidence type="ECO:0000313" key="6">
    <source>
        <dbReference type="Proteomes" id="UP000054289"/>
    </source>
</evidence>
<dbReference type="PANTHER" id="PTHR43602">
    <property type="match status" value="1"/>
</dbReference>
<dbReference type="OrthoDB" id="16820at2759"/>
<keyword evidence="3" id="KW-0812">Transmembrane</keyword>
<dbReference type="GO" id="GO:0006631">
    <property type="term" value="P:fatty acid metabolic process"/>
    <property type="evidence" value="ECO:0007669"/>
    <property type="project" value="UniProtKB-KW"/>
</dbReference>